<gene>
    <name evidence="1" type="ORF">KBTEX_04514</name>
</gene>
<evidence type="ECO:0000313" key="1">
    <source>
        <dbReference type="EMBL" id="QEA08137.1"/>
    </source>
</evidence>
<proteinExistence type="predicted"/>
<accession>A0A5B8RM40</accession>
<protein>
    <submittedName>
        <fullName evidence="1">Uncharacterized protein</fullName>
    </submittedName>
</protein>
<sequence>MSHGTATAPGRRPRPPVLYDVVERGHRTPAPPVLRYRPSPALREWLAGHVSAALAVALTRRPTRTAVPAGRHYHAGTPFAARRR</sequence>
<dbReference type="EMBL" id="MN079981">
    <property type="protein sequence ID" value="QEA08137.1"/>
    <property type="molecule type" value="Genomic_DNA"/>
</dbReference>
<reference evidence="1" key="1">
    <citation type="submission" date="2019-06" db="EMBL/GenBank/DDBJ databases">
        <authorList>
            <person name="Murdoch R.W."/>
            <person name="Fathepure B."/>
        </authorList>
    </citation>
    <scope>NUCLEOTIDE SEQUENCE</scope>
</reference>
<organism evidence="1">
    <name type="scientific">uncultured organism</name>
    <dbReference type="NCBI Taxonomy" id="155900"/>
    <lineage>
        <taxon>unclassified sequences</taxon>
        <taxon>environmental samples</taxon>
    </lineage>
</organism>
<name>A0A5B8RM40_9ZZZZ</name>
<dbReference type="AlphaFoldDB" id="A0A5B8RM40"/>